<comment type="caution">
    <text evidence="1">The sequence shown here is derived from an EMBL/GenBank/DDBJ whole genome shotgun (WGS) entry which is preliminary data.</text>
</comment>
<proteinExistence type="predicted"/>
<dbReference type="EMBL" id="CAJNOR010009535">
    <property type="protein sequence ID" value="CAF1645609.1"/>
    <property type="molecule type" value="Genomic_DNA"/>
</dbReference>
<name>A0A816E5R5_ADIRI</name>
<evidence type="ECO:0000313" key="1">
    <source>
        <dbReference type="EMBL" id="CAF1645609.1"/>
    </source>
</evidence>
<gene>
    <name evidence="1" type="ORF">XAT740_LOCUS54077</name>
</gene>
<organism evidence="1 2">
    <name type="scientific">Adineta ricciae</name>
    <name type="common">Rotifer</name>
    <dbReference type="NCBI Taxonomy" id="249248"/>
    <lineage>
        <taxon>Eukaryota</taxon>
        <taxon>Metazoa</taxon>
        <taxon>Spiralia</taxon>
        <taxon>Gnathifera</taxon>
        <taxon>Rotifera</taxon>
        <taxon>Eurotatoria</taxon>
        <taxon>Bdelloidea</taxon>
        <taxon>Adinetida</taxon>
        <taxon>Adinetidae</taxon>
        <taxon>Adineta</taxon>
    </lineage>
</organism>
<dbReference type="AlphaFoldDB" id="A0A816E5R5"/>
<dbReference type="Proteomes" id="UP000663828">
    <property type="component" value="Unassembled WGS sequence"/>
</dbReference>
<accession>A0A816E5R5</accession>
<evidence type="ECO:0000313" key="2">
    <source>
        <dbReference type="Proteomes" id="UP000663828"/>
    </source>
</evidence>
<keyword evidence="2" id="KW-1185">Reference proteome</keyword>
<protein>
    <submittedName>
        <fullName evidence="1">Uncharacterized protein</fullName>
    </submittedName>
</protein>
<sequence length="112" mass="13376">MITDCDRLQTDIIELDDFEPEKDWRRAQHELRLLLNDKMPQATSDIMYCDVEEGHCQSCYKTNKIYIDFDNAIHEGMSLTGLPIWLIDVPLEDYSKQYYTCQQKRQYYLGLK</sequence>
<reference evidence="1" key="1">
    <citation type="submission" date="2021-02" db="EMBL/GenBank/DDBJ databases">
        <authorList>
            <person name="Nowell W R."/>
        </authorList>
    </citation>
    <scope>NUCLEOTIDE SEQUENCE</scope>
</reference>